<dbReference type="AlphaFoldDB" id="A0A1A9NAH7"/>
<dbReference type="PANTHER" id="PTHR35567:SF1">
    <property type="entry name" value="CONSERVED FUNGAL PROTEIN (AFU_ORTHOLOGUE AFUA_1G14230)"/>
    <property type="match status" value="1"/>
</dbReference>
<dbReference type="Proteomes" id="UP000078116">
    <property type="component" value="Unassembled WGS sequence"/>
</dbReference>
<gene>
    <name evidence="1" type="ORF">A6V37_21790</name>
</gene>
<protein>
    <recommendedName>
        <fullName evidence="3">DUF3455 domain-containing protein</fullName>
    </recommendedName>
</protein>
<organism evidence="1 2">
    <name type="scientific">Paraburkholderia ginsengiterrae</name>
    <dbReference type="NCBI Taxonomy" id="1462993"/>
    <lineage>
        <taxon>Bacteria</taxon>
        <taxon>Pseudomonadati</taxon>
        <taxon>Pseudomonadota</taxon>
        <taxon>Betaproteobacteria</taxon>
        <taxon>Burkholderiales</taxon>
        <taxon>Burkholderiaceae</taxon>
        <taxon>Paraburkholderia</taxon>
    </lineage>
</organism>
<dbReference type="STRING" id="1462993.A6V36_24010"/>
<evidence type="ECO:0008006" key="3">
    <source>
        <dbReference type="Google" id="ProtNLM"/>
    </source>
</evidence>
<sequence>MILFPTSFLPPSVLRLITLAHGMVAPRGNRRGGSAIRIVPVALLASSLAACALPPSQAQQIPPANATLPASLRATPQEILQDVLTAVGDTTYSCRRDGNRLSWVGTGSEATLVDAARQSVGTVAPGRYFTAYDGSYMIGRVTGEEIVTTRAPPWQRLAARFNAGGARQGEGRFARSTSVQRVQTTGGLPPVTACDQEGTSLFVPYTATYLFYRAAEPAAADSAVAPVATPTLAVLHGETPGAAQNQGQ</sequence>
<dbReference type="Pfam" id="PF11937">
    <property type="entry name" value="DUF3455"/>
    <property type="match status" value="1"/>
</dbReference>
<dbReference type="PANTHER" id="PTHR35567">
    <property type="entry name" value="MALATE DEHYDROGENASE (AFU_ORTHOLOGUE AFUA_2G13800)"/>
    <property type="match status" value="1"/>
</dbReference>
<reference evidence="1 2" key="1">
    <citation type="submission" date="2016-04" db="EMBL/GenBank/DDBJ databases">
        <title>Reclassification of Paraburkholderia panaciterrae (Farh et al. 2015) Dobritsa &amp; Samadpour 2016 as a later homotypic synonym of Paraburkholderia ginsengiterrae (Farh et al. 2015) Dobritsa &amp; Samadpour 2016.</title>
        <authorList>
            <person name="Dobritsa A.P."/>
            <person name="Kutumbaka K."/>
            <person name="Samadpour M."/>
        </authorList>
    </citation>
    <scope>NUCLEOTIDE SEQUENCE [LARGE SCALE GENOMIC DNA]</scope>
    <source>
        <strain evidence="1 2">DCY85</strain>
    </source>
</reference>
<name>A0A1A9NAH7_9BURK</name>
<dbReference type="EMBL" id="LXKA01000154">
    <property type="protein sequence ID" value="OAJ62850.1"/>
    <property type="molecule type" value="Genomic_DNA"/>
</dbReference>
<dbReference type="InterPro" id="IPR021851">
    <property type="entry name" value="DUF3455"/>
</dbReference>
<proteinExistence type="predicted"/>
<comment type="caution">
    <text evidence="1">The sequence shown here is derived from an EMBL/GenBank/DDBJ whole genome shotgun (WGS) entry which is preliminary data.</text>
</comment>
<evidence type="ECO:0000313" key="2">
    <source>
        <dbReference type="Proteomes" id="UP000078116"/>
    </source>
</evidence>
<evidence type="ECO:0000313" key="1">
    <source>
        <dbReference type="EMBL" id="OAJ62850.1"/>
    </source>
</evidence>
<accession>A0A1A9NAH7</accession>